<feature type="domain" description="Methyltransferase" evidence="3">
    <location>
        <begin position="37"/>
        <end position="127"/>
    </location>
</feature>
<evidence type="ECO:0000256" key="1">
    <source>
        <dbReference type="ARBA" id="ARBA00022603"/>
    </source>
</evidence>
<dbReference type="Proteomes" id="UP001205601">
    <property type="component" value="Unassembled WGS sequence"/>
</dbReference>
<dbReference type="SUPFAM" id="SSF53335">
    <property type="entry name" value="S-adenosyl-L-methionine-dependent methyltransferases"/>
    <property type="match status" value="1"/>
</dbReference>
<comment type="caution">
    <text evidence="4">The sequence shown here is derived from an EMBL/GenBank/DDBJ whole genome shotgun (WGS) entry which is preliminary data.</text>
</comment>
<proteinExistence type="predicted"/>
<dbReference type="PANTHER" id="PTHR43861">
    <property type="entry name" value="TRANS-ACONITATE 2-METHYLTRANSFERASE-RELATED"/>
    <property type="match status" value="1"/>
</dbReference>
<dbReference type="Gene3D" id="3.40.50.150">
    <property type="entry name" value="Vaccinia Virus protein VP39"/>
    <property type="match status" value="1"/>
</dbReference>
<dbReference type="EMBL" id="JAOCQF010000001">
    <property type="protein sequence ID" value="MCT8328703.1"/>
    <property type="molecule type" value="Genomic_DNA"/>
</dbReference>
<dbReference type="CDD" id="cd02440">
    <property type="entry name" value="AdoMet_MTases"/>
    <property type="match status" value="1"/>
</dbReference>
<name>A0ABT2NIG1_9RHOB</name>
<sequence>MRDDAFFELHRDMPRQGPGDAEDVLWALSVLGQPARVIDAACGPGADTEVLAEALPLARIEGVDLTGHFIAEARDRLACFGPRVTLREGDMRDLAGPADLIWCAGALYFLGVETALDLWRPVLAPGGAVVFSEPVFTSDPPSPEAAAFWADYPGVGTAADLAARVQAAGYRTRATRLIIGRAWMNYYLPLMARAARLRIGAGPDLAAVLDEAEAEFARWRAAPDHVAYLLCVVAPA</sequence>
<organism evidence="4 5">
    <name type="scientific">Albidovulum sediminis</name>
    <dbReference type="NCBI Taxonomy" id="3066345"/>
    <lineage>
        <taxon>Bacteria</taxon>
        <taxon>Pseudomonadati</taxon>
        <taxon>Pseudomonadota</taxon>
        <taxon>Alphaproteobacteria</taxon>
        <taxon>Rhodobacterales</taxon>
        <taxon>Paracoccaceae</taxon>
        <taxon>Albidovulum</taxon>
    </lineage>
</organism>
<reference evidence="5" key="1">
    <citation type="submission" date="2023-07" db="EMBL/GenBank/DDBJ databases">
        <title>Defluviimonas sediminis sp. nov., isolated from mangrove sediment.</title>
        <authorList>
            <person name="Liu L."/>
            <person name="Li J."/>
            <person name="Huang Y."/>
            <person name="Pan J."/>
            <person name="Li M."/>
        </authorList>
    </citation>
    <scope>NUCLEOTIDE SEQUENCE [LARGE SCALE GENOMIC DNA]</scope>
    <source>
        <strain evidence="5">FT324</strain>
    </source>
</reference>
<dbReference type="InterPro" id="IPR029063">
    <property type="entry name" value="SAM-dependent_MTases_sf"/>
</dbReference>
<dbReference type="GO" id="GO:0032259">
    <property type="term" value="P:methylation"/>
    <property type="evidence" value="ECO:0007669"/>
    <property type="project" value="UniProtKB-KW"/>
</dbReference>
<dbReference type="RefSeq" id="WP_261494128.1">
    <property type="nucleotide sequence ID" value="NZ_JAOCQF010000001.1"/>
</dbReference>
<keyword evidence="1 4" id="KW-0489">Methyltransferase</keyword>
<dbReference type="Pfam" id="PF13649">
    <property type="entry name" value="Methyltransf_25"/>
    <property type="match status" value="1"/>
</dbReference>
<dbReference type="GO" id="GO:0008168">
    <property type="term" value="F:methyltransferase activity"/>
    <property type="evidence" value="ECO:0007669"/>
    <property type="project" value="UniProtKB-KW"/>
</dbReference>
<gene>
    <name evidence="4" type="ORF">N5I32_04145</name>
</gene>
<evidence type="ECO:0000313" key="4">
    <source>
        <dbReference type="EMBL" id="MCT8328703.1"/>
    </source>
</evidence>
<dbReference type="PANTHER" id="PTHR43861:SF1">
    <property type="entry name" value="TRANS-ACONITATE 2-METHYLTRANSFERASE"/>
    <property type="match status" value="1"/>
</dbReference>
<protein>
    <submittedName>
        <fullName evidence="4">Class I SAM-dependent methyltransferase</fullName>
    </submittedName>
</protein>
<keyword evidence="5" id="KW-1185">Reference proteome</keyword>
<evidence type="ECO:0000259" key="3">
    <source>
        <dbReference type="Pfam" id="PF13649"/>
    </source>
</evidence>
<dbReference type="InterPro" id="IPR041698">
    <property type="entry name" value="Methyltransf_25"/>
</dbReference>
<evidence type="ECO:0000313" key="5">
    <source>
        <dbReference type="Proteomes" id="UP001205601"/>
    </source>
</evidence>
<accession>A0ABT2NIG1</accession>
<keyword evidence="2" id="KW-0808">Transferase</keyword>
<evidence type="ECO:0000256" key="2">
    <source>
        <dbReference type="ARBA" id="ARBA00022679"/>
    </source>
</evidence>